<protein>
    <submittedName>
        <fullName evidence="2">Uncharacterized protein</fullName>
    </submittedName>
</protein>
<evidence type="ECO:0000256" key="1">
    <source>
        <dbReference type="SAM" id="MobiDB-lite"/>
    </source>
</evidence>
<proteinExistence type="predicted"/>
<name>A0AAV1K0U4_9NEOP</name>
<organism evidence="2 3">
    <name type="scientific">Leptosia nina</name>
    <dbReference type="NCBI Taxonomy" id="320188"/>
    <lineage>
        <taxon>Eukaryota</taxon>
        <taxon>Metazoa</taxon>
        <taxon>Ecdysozoa</taxon>
        <taxon>Arthropoda</taxon>
        <taxon>Hexapoda</taxon>
        <taxon>Insecta</taxon>
        <taxon>Pterygota</taxon>
        <taxon>Neoptera</taxon>
        <taxon>Endopterygota</taxon>
        <taxon>Lepidoptera</taxon>
        <taxon>Glossata</taxon>
        <taxon>Ditrysia</taxon>
        <taxon>Papilionoidea</taxon>
        <taxon>Pieridae</taxon>
        <taxon>Pierinae</taxon>
        <taxon>Leptosia</taxon>
    </lineage>
</organism>
<sequence length="145" mass="17217">MLVLVLYGTSLLRKLDESRREVEQDKDRRNPSQSSPPTKYMTRERNAPSKAHYTGLRYVSTSRRSYDVTRRPHIRRNSTVHNQVWQTPERIDSDTGRCMFSFHAKRPADKPWLATGYIKNLRSQIEILEITRVKYEIRWKNKPGL</sequence>
<feature type="compositionally biased region" description="Basic and acidic residues" evidence="1">
    <location>
        <begin position="16"/>
        <end position="30"/>
    </location>
</feature>
<evidence type="ECO:0000313" key="3">
    <source>
        <dbReference type="Proteomes" id="UP001497472"/>
    </source>
</evidence>
<dbReference type="Proteomes" id="UP001497472">
    <property type="component" value="Unassembled WGS sequence"/>
</dbReference>
<keyword evidence="3" id="KW-1185">Reference proteome</keyword>
<dbReference type="EMBL" id="CAVLEF010000278">
    <property type="protein sequence ID" value="CAK1554469.1"/>
    <property type="molecule type" value="Genomic_DNA"/>
</dbReference>
<gene>
    <name evidence="2" type="ORF">LNINA_LOCUS13384</name>
</gene>
<accession>A0AAV1K0U4</accession>
<dbReference type="AlphaFoldDB" id="A0AAV1K0U4"/>
<reference evidence="2 3" key="1">
    <citation type="submission" date="2023-11" db="EMBL/GenBank/DDBJ databases">
        <authorList>
            <person name="Okamura Y."/>
        </authorList>
    </citation>
    <scope>NUCLEOTIDE SEQUENCE [LARGE SCALE GENOMIC DNA]</scope>
</reference>
<feature type="region of interest" description="Disordered" evidence="1">
    <location>
        <begin position="16"/>
        <end position="54"/>
    </location>
</feature>
<evidence type="ECO:0000313" key="2">
    <source>
        <dbReference type="EMBL" id="CAK1554469.1"/>
    </source>
</evidence>
<comment type="caution">
    <text evidence="2">The sequence shown here is derived from an EMBL/GenBank/DDBJ whole genome shotgun (WGS) entry which is preliminary data.</text>
</comment>